<feature type="chain" id="PRO_5003282556" description="PEP motif anchor domain protein" evidence="2">
    <location>
        <begin position="25"/>
        <end position="214"/>
    </location>
</feature>
<dbReference type="RefSeq" id="WP_013707701.1">
    <property type="nucleotide sequence ID" value="NC_015388.1"/>
</dbReference>
<gene>
    <name evidence="3" type="ordered locus">Desac_2779</name>
</gene>
<keyword evidence="4" id="KW-1185">Reference proteome</keyword>
<dbReference type="Proteomes" id="UP000000483">
    <property type="component" value="Chromosome"/>
</dbReference>
<reference evidence="3 4" key="1">
    <citation type="journal article" date="2011" name="Stand. Genomic Sci.">
        <title>Complete genome sequence of the acetate-degrading sulfate reducer Desulfobacca acetoxidans type strain (ASRB2).</title>
        <authorList>
            <person name="Goker M."/>
            <person name="Teshima H."/>
            <person name="Lapidus A."/>
            <person name="Nolan M."/>
            <person name="Lucas S."/>
            <person name="Hammon N."/>
            <person name="Deshpande S."/>
            <person name="Cheng J.F."/>
            <person name="Tapia R."/>
            <person name="Han C."/>
            <person name="Goodwin L."/>
            <person name="Pitluck S."/>
            <person name="Huntemann M."/>
            <person name="Liolios K."/>
            <person name="Ivanova N."/>
            <person name="Pagani I."/>
            <person name="Mavromatis K."/>
            <person name="Ovchinikova G."/>
            <person name="Pati A."/>
            <person name="Chen A."/>
            <person name="Palaniappan K."/>
            <person name="Land M."/>
            <person name="Hauser L."/>
            <person name="Brambilla E.M."/>
            <person name="Rohde M."/>
            <person name="Spring S."/>
            <person name="Detter J.C."/>
            <person name="Woyke T."/>
            <person name="Bristow J."/>
            <person name="Eisen J.A."/>
            <person name="Markowitz V."/>
            <person name="Hugenholtz P."/>
            <person name="Kyrpides N.C."/>
            <person name="Klenk H.P."/>
        </authorList>
    </citation>
    <scope>NUCLEOTIDE SEQUENCE [LARGE SCALE GENOMIC DNA]</scope>
    <source>
        <strain evidence="4">ATCC 700848 / DSM 11109 / ASRB2</strain>
    </source>
</reference>
<evidence type="ECO:0008006" key="5">
    <source>
        <dbReference type="Google" id="ProtNLM"/>
    </source>
</evidence>
<feature type="transmembrane region" description="Helical" evidence="1">
    <location>
        <begin position="189"/>
        <end position="208"/>
    </location>
</feature>
<sequence>MKRRCLTGLVLLGFILILAGSASAFFMNFEEGLGNDGGQIVGIPGVTFTNSAGLNWRYCDITTGGYNVTSVNKGVSYGTGYYNMYDYVCAWLGTSGNWGRIDFDDQNGTWFQTGVSSYSNFSVEAYDAADNLLDSASTGPCTRQQGYTDMVWLRVDAPVGQNISYVIVHDSGNYWEVDNMTGDMAGGTVPLPGSLLLLASGMIILLGYRKVNKV</sequence>
<evidence type="ECO:0000256" key="2">
    <source>
        <dbReference type="SAM" id="SignalP"/>
    </source>
</evidence>
<dbReference type="OrthoDB" id="5526697at2"/>
<keyword evidence="1" id="KW-0472">Membrane</keyword>
<proteinExistence type="predicted"/>
<dbReference type="KEGG" id="dao:Desac_2779"/>
<evidence type="ECO:0000313" key="3">
    <source>
        <dbReference type="EMBL" id="AEB10592.1"/>
    </source>
</evidence>
<accession>F2NE24</accession>
<protein>
    <recommendedName>
        <fullName evidence="5">PEP motif anchor domain protein</fullName>
    </recommendedName>
</protein>
<dbReference type="EMBL" id="CP002629">
    <property type="protein sequence ID" value="AEB10592.1"/>
    <property type="molecule type" value="Genomic_DNA"/>
</dbReference>
<reference evidence="4" key="2">
    <citation type="submission" date="2011-03" db="EMBL/GenBank/DDBJ databases">
        <title>The complete genome of Desulfobacca acetoxidans DSM 11109.</title>
        <authorList>
            <consortium name="US DOE Joint Genome Institute (JGI-PGF)"/>
            <person name="Lucas S."/>
            <person name="Copeland A."/>
            <person name="Lapidus A."/>
            <person name="Bruce D."/>
            <person name="Goodwin L."/>
            <person name="Pitluck S."/>
            <person name="Peters L."/>
            <person name="Kyrpides N."/>
            <person name="Mavromatis K."/>
            <person name="Ivanova N."/>
            <person name="Ovchinnikova G."/>
            <person name="Teshima H."/>
            <person name="Detter J.C."/>
            <person name="Han C."/>
            <person name="Land M."/>
            <person name="Hauser L."/>
            <person name="Markowitz V."/>
            <person name="Cheng J.-F."/>
            <person name="Hugenholtz P."/>
            <person name="Woyke T."/>
            <person name="Wu D."/>
            <person name="Spring S."/>
            <person name="Schueler E."/>
            <person name="Brambilla E."/>
            <person name="Klenk H.-P."/>
            <person name="Eisen J.A."/>
        </authorList>
    </citation>
    <scope>NUCLEOTIDE SEQUENCE [LARGE SCALE GENOMIC DNA]</scope>
    <source>
        <strain evidence="4">ATCC 700848 / DSM 11109 / ASRB2</strain>
    </source>
</reference>
<keyword evidence="2" id="KW-0732">Signal</keyword>
<feature type="signal peptide" evidence="2">
    <location>
        <begin position="1"/>
        <end position="24"/>
    </location>
</feature>
<organism evidence="3 4">
    <name type="scientific">Desulfobacca acetoxidans (strain ATCC 700848 / DSM 11109 / ASRB2)</name>
    <dbReference type="NCBI Taxonomy" id="880072"/>
    <lineage>
        <taxon>Bacteria</taxon>
        <taxon>Pseudomonadati</taxon>
        <taxon>Thermodesulfobacteriota</taxon>
        <taxon>Desulfobaccia</taxon>
        <taxon>Desulfobaccales</taxon>
        <taxon>Desulfobaccaceae</taxon>
        <taxon>Desulfobacca</taxon>
    </lineage>
</organism>
<dbReference type="AlphaFoldDB" id="F2NE24"/>
<dbReference type="HOGENOM" id="CLU_1287090_0_0_7"/>
<name>F2NE24_DESAR</name>
<keyword evidence="1" id="KW-1133">Transmembrane helix</keyword>
<evidence type="ECO:0000313" key="4">
    <source>
        <dbReference type="Proteomes" id="UP000000483"/>
    </source>
</evidence>
<evidence type="ECO:0000256" key="1">
    <source>
        <dbReference type="SAM" id="Phobius"/>
    </source>
</evidence>
<keyword evidence="1" id="KW-0812">Transmembrane</keyword>